<dbReference type="InterPro" id="IPR036409">
    <property type="entry name" value="Aldolase_II/adducin_N_sf"/>
</dbReference>
<dbReference type="AlphaFoldDB" id="A0AB34FGS4"/>
<dbReference type="Pfam" id="PF00596">
    <property type="entry name" value="Aldolase_II"/>
    <property type="match status" value="1"/>
</dbReference>
<keyword evidence="3" id="KW-1185">Reference proteome</keyword>
<proteinExistence type="predicted"/>
<dbReference type="PANTHER" id="PTHR10672">
    <property type="entry name" value="ADDUCIN"/>
    <property type="match status" value="1"/>
</dbReference>
<gene>
    <name evidence="2" type="ORF">O9K51_08869</name>
</gene>
<dbReference type="PANTHER" id="PTHR10672:SF41">
    <property type="entry name" value="CLASS II ALDOLASE_ADDUCIN DOMAIN PROTEIN (AFU_ORTHOLOGUE AFUA_3G01330)"/>
    <property type="match status" value="1"/>
</dbReference>
<evidence type="ECO:0000259" key="1">
    <source>
        <dbReference type="SMART" id="SM01007"/>
    </source>
</evidence>
<dbReference type="InterPro" id="IPR051017">
    <property type="entry name" value="Aldolase-II_Adducin_sf"/>
</dbReference>
<sequence>MDKFATQHGMPIRAQHVPSPPVFANKLEEREHLKGRLVLAFRIFARNGFEQGVSGHITLRDPIKPDHFWTNPFGLSFQHMKKSDLMLVDEDGTVVGGGENRLLNVAAYMIHAAIHKARPDVLCAAHCHSVYGRTFSTLGRLLDITTQDACAFYNDHTRYSSFRGLVVAREEGANIARALGTNKAVILQNHGLITVGQTVEACIFWFNALESCCKTQLLADAAAAGSRDGGRPLVITDEDAAFTYNLIGVPNAGWFQGQPAFAVAESEAGPGVFD</sequence>
<dbReference type="InterPro" id="IPR001303">
    <property type="entry name" value="Aldolase_II/adducin_N"/>
</dbReference>
<dbReference type="EMBL" id="JAQHRD010000008">
    <property type="protein sequence ID" value="KAJ6438277.1"/>
    <property type="molecule type" value="Genomic_DNA"/>
</dbReference>
<dbReference type="SUPFAM" id="SSF53639">
    <property type="entry name" value="AraD/HMP-PK domain-like"/>
    <property type="match status" value="1"/>
</dbReference>
<dbReference type="FunFam" id="3.40.225.10:FF:000009">
    <property type="entry name" value="Class II aldolase/adducin N-terminal"/>
    <property type="match status" value="1"/>
</dbReference>
<name>A0AB34FGS4_9HYPO</name>
<dbReference type="GO" id="GO:0005856">
    <property type="term" value="C:cytoskeleton"/>
    <property type="evidence" value="ECO:0007669"/>
    <property type="project" value="TreeGrafter"/>
</dbReference>
<feature type="domain" description="Class II aldolase/adducin N-terminal" evidence="1">
    <location>
        <begin position="35"/>
        <end position="217"/>
    </location>
</feature>
<accession>A0AB34FGS4</accession>
<evidence type="ECO:0000313" key="2">
    <source>
        <dbReference type="EMBL" id="KAJ6438277.1"/>
    </source>
</evidence>
<dbReference type="Gene3D" id="3.40.225.10">
    <property type="entry name" value="Class II aldolase/adducin N-terminal domain"/>
    <property type="match status" value="1"/>
</dbReference>
<organism evidence="2 3">
    <name type="scientific">Purpureocillium lavendulum</name>
    <dbReference type="NCBI Taxonomy" id="1247861"/>
    <lineage>
        <taxon>Eukaryota</taxon>
        <taxon>Fungi</taxon>
        <taxon>Dikarya</taxon>
        <taxon>Ascomycota</taxon>
        <taxon>Pezizomycotina</taxon>
        <taxon>Sordariomycetes</taxon>
        <taxon>Hypocreomycetidae</taxon>
        <taxon>Hypocreales</taxon>
        <taxon>Ophiocordycipitaceae</taxon>
        <taxon>Purpureocillium</taxon>
    </lineage>
</organism>
<evidence type="ECO:0000313" key="3">
    <source>
        <dbReference type="Proteomes" id="UP001163105"/>
    </source>
</evidence>
<comment type="caution">
    <text evidence="2">The sequence shown here is derived from an EMBL/GenBank/DDBJ whole genome shotgun (WGS) entry which is preliminary data.</text>
</comment>
<dbReference type="GO" id="GO:0051015">
    <property type="term" value="F:actin filament binding"/>
    <property type="evidence" value="ECO:0007669"/>
    <property type="project" value="TreeGrafter"/>
</dbReference>
<dbReference type="NCBIfam" id="NF004855">
    <property type="entry name" value="PRK06208.1"/>
    <property type="match status" value="1"/>
</dbReference>
<dbReference type="Proteomes" id="UP001163105">
    <property type="component" value="Unassembled WGS sequence"/>
</dbReference>
<protein>
    <submittedName>
        <fullName evidence="2">Meiotically up-regulated 14 protein</fullName>
    </submittedName>
</protein>
<dbReference type="SMART" id="SM01007">
    <property type="entry name" value="Aldolase_II"/>
    <property type="match status" value="1"/>
</dbReference>
<reference evidence="2" key="1">
    <citation type="submission" date="2023-01" db="EMBL/GenBank/DDBJ databases">
        <title>The growth and conidiation of Purpureocillium lavendulum are regulated by nitrogen source and histone H3K14 acetylation.</title>
        <authorList>
            <person name="Tang P."/>
            <person name="Han J."/>
            <person name="Zhang C."/>
            <person name="Tang P."/>
            <person name="Qi F."/>
            <person name="Zhang K."/>
            <person name="Liang L."/>
        </authorList>
    </citation>
    <scope>NUCLEOTIDE SEQUENCE</scope>
    <source>
        <strain evidence="2">YMF1.00683</strain>
    </source>
</reference>